<evidence type="ECO:0000256" key="6">
    <source>
        <dbReference type="HAMAP-Rule" id="MF_00363"/>
    </source>
</evidence>
<dbReference type="Proteomes" id="UP000461595">
    <property type="component" value="Unassembled WGS sequence"/>
</dbReference>
<comment type="similarity">
    <text evidence="2 6">Belongs to the UPF0154 family.</text>
</comment>
<dbReference type="HAMAP" id="MF_00363">
    <property type="entry name" value="UPF0154"/>
    <property type="match status" value="1"/>
</dbReference>
<protein>
    <recommendedName>
        <fullName evidence="6">UPF0154 protein E5983_02240</fullName>
    </recommendedName>
</protein>
<dbReference type="GO" id="GO:0005886">
    <property type="term" value="C:plasma membrane"/>
    <property type="evidence" value="ECO:0007669"/>
    <property type="project" value="UniProtKB-SubCell"/>
</dbReference>
<evidence type="ECO:0000256" key="3">
    <source>
        <dbReference type="ARBA" id="ARBA00022692"/>
    </source>
</evidence>
<proteinExistence type="inferred from homology"/>
<dbReference type="InterPro" id="IPR005359">
    <property type="entry name" value="UPF0154"/>
</dbReference>
<dbReference type="OrthoDB" id="1769076at2"/>
<gene>
    <name evidence="7" type="ORF">E5983_02240</name>
</gene>
<accession>A0A7X3G7Q9</accession>
<dbReference type="RefSeq" id="WP_160332297.1">
    <property type="nucleotide sequence ID" value="NZ_WSRS01000011.1"/>
</dbReference>
<evidence type="ECO:0000256" key="1">
    <source>
        <dbReference type="ARBA" id="ARBA00004167"/>
    </source>
</evidence>
<evidence type="ECO:0000256" key="5">
    <source>
        <dbReference type="ARBA" id="ARBA00023136"/>
    </source>
</evidence>
<feature type="transmembrane region" description="Helical" evidence="6">
    <location>
        <begin position="6"/>
        <end position="25"/>
    </location>
</feature>
<comment type="subcellular location">
    <subcellularLocation>
        <location evidence="6">Cell membrane</location>
        <topology evidence="6">Single-pass membrane protein</topology>
    </subcellularLocation>
    <subcellularLocation>
        <location evidence="1">Membrane</location>
        <topology evidence="1">Single-pass membrane protein</topology>
    </subcellularLocation>
</comment>
<organism evidence="7 8">
    <name type="scientific">Streptococcus danieliae</name>
    <dbReference type="NCBI Taxonomy" id="747656"/>
    <lineage>
        <taxon>Bacteria</taxon>
        <taxon>Bacillati</taxon>
        <taxon>Bacillota</taxon>
        <taxon>Bacilli</taxon>
        <taxon>Lactobacillales</taxon>
        <taxon>Streptococcaceae</taxon>
        <taxon>Streptococcus</taxon>
    </lineage>
</organism>
<comment type="caution">
    <text evidence="7">The sequence shown here is derived from an EMBL/GenBank/DDBJ whole genome shotgun (WGS) entry which is preliminary data.</text>
</comment>
<sequence>MALWLAIILIVVFFIGGVVLGIYLTRRQVEQEMAQYPRLNKDALRVMMGQMGQKPSEARVNQVYQQIVNQQKKQAKK</sequence>
<keyword evidence="5 6" id="KW-0472">Membrane</keyword>
<dbReference type="Pfam" id="PF03672">
    <property type="entry name" value="UPF0154"/>
    <property type="match status" value="1"/>
</dbReference>
<evidence type="ECO:0000256" key="2">
    <source>
        <dbReference type="ARBA" id="ARBA00006694"/>
    </source>
</evidence>
<dbReference type="AlphaFoldDB" id="A0A7X3G7Q9"/>
<evidence type="ECO:0000313" key="7">
    <source>
        <dbReference type="EMBL" id="MVX58472.1"/>
    </source>
</evidence>
<evidence type="ECO:0000313" key="8">
    <source>
        <dbReference type="Proteomes" id="UP000461595"/>
    </source>
</evidence>
<keyword evidence="4 6" id="KW-1133">Transmembrane helix</keyword>
<reference evidence="7 8" key="1">
    <citation type="submission" date="2019-12" db="EMBL/GenBank/DDBJ databases">
        <title>Microbes associate with the intestines of laboratory mice.</title>
        <authorList>
            <person name="Navarre W."/>
            <person name="Wong E."/>
        </authorList>
    </citation>
    <scope>NUCLEOTIDE SEQUENCE [LARGE SCALE GENOMIC DNA]</scope>
    <source>
        <strain evidence="7 8">NM51_B2-22</strain>
    </source>
</reference>
<dbReference type="EMBL" id="WSRS01000011">
    <property type="protein sequence ID" value="MVX58472.1"/>
    <property type="molecule type" value="Genomic_DNA"/>
</dbReference>
<evidence type="ECO:0000256" key="4">
    <source>
        <dbReference type="ARBA" id="ARBA00022989"/>
    </source>
</evidence>
<keyword evidence="6" id="KW-1003">Cell membrane</keyword>
<keyword evidence="3 6" id="KW-0812">Transmembrane</keyword>
<name>A0A7X3G7Q9_9STRE</name>